<comment type="caution">
    <text evidence="2">The sequence shown here is derived from an EMBL/GenBank/DDBJ whole genome shotgun (WGS) entry which is preliminary data.</text>
</comment>
<proteinExistence type="predicted"/>
<name>A0ABR1B0R7_POLSC</name>
<reference evidence="2 3" key="1">
    <citation type="submission" date="2023-09" db="EMBL/GenBank/DDBJ databases">
        <title>Genomes of two closely related lineages of the louse Polyplax serrata with different host specificities.</title>
        <authorList>
            <person name="Martinu J."/>
            <person name="Tarabai H."/>
            <person name="Stefka J."/>
            <person name="Hypsa V."/>
        </authorList>
    </citation>
    <scope>NUCLEOTIDE SEQUENCE [LARGE SCALE GENOMIC DNA]</scope>
    <source>
        <strain evidence="2">98ZLc_SE</strain>
    </source>
</reference>
<organism evidence="2 3">
    <name type="scientific">Polyplax serrata</name>
    <name type="common">Common mouse louse</name>
    <dbReference type="NCBI Taxonomy" id="468196"/>
    <lineage>
        <taxon>Eukaryota</taxon>
        <taxon>Metazoa</taxon>
        <taxon>Ecdysozoa</taxon>
        <taxon>Arthropoda</taxon>
        <taxon>Hexapoda</taxon>
        <taxon>Insecta</taxon>
        <taxon>Pterygota</taxon>
        <taxon>Neoptera</taxon>
        <taxon>Paraneoptera</taxon>
        <taxon>Psocodea</taxon>
        <taxon>Troctomorpha</taxon>
        <taxon>Phthiraptera</taxon>
        <taxon>Anoplura</taxon>
        <taxon>Polyplacidae</taxon>
        <taxon>Polyplax</taxon>
    </lineage>
</organism>
<sequence>MMGQPVQRSRRGKEKVQDGGSFPFLTQARKIEKKNYKLFCSEQNMKYGNLNERSGGLGKITREEIKKKTLAGTRACMSEVEKNSRRGQSQIPFVPQKEMKILLPLRLSEEIRAEGTVKTWKEKARRIEEAKKTYKPTEEESARKSAEQKTGNSRESFGPTGPSAKSPSDK</sequence>
<keyword evidence="3" id="KW-1185">Reference proteome</keyword>
<feature type="compositionally biased region" description="Basic and acidic residues" evidence="1">
    <location>
        <begin position="128"/>
        <end position="147"/>
    </location>
</feature>
<feature type="region of interest" description="Disordered" evidence="1">
    <location>
        <begin position="1"/>
        <end position="22"/>
    </location>
</feature>
<dbReference type="EMBL" id="JAWJWF010000006">
    <property type="protein sequence ID" value="KAK6631637.1"/>
    <property type="molecule type" value="Genomic_DNA"/>
</dbReference>
<accession>A0ABR1B0R7</accession>
<evidence type="ECO:0000313" key="2">
    <source>
        <dbReference type="EMBL" id="KAK6631637.1"/>
    </source>
</evidence>
<evidence type="ECO:0000256" key="1">
    <source>
        <dbReference type="SAM" id="MobiDB-lite"/>
    </source>
</evidence>
<gene>
    <name evidence="2" type="ORF">RUM44_006166</name>
</gene>
<protein>
    <submittedName>
        <fullName evidence="2">Uncharacterized protein</fullName>
    </submittedName>
</protein>
<feature type="region of interest" description="Disordered" evidence="1">
    <location>
        <begin position="128"/>
        <end position="170"/>
    </location>
</feature>
<evidence type="ECO:0000313" key="3">
    <source>
        <dbReference type="Proteomes" id="UP001359485"/>
    </source>
</evidence>
<dbReference type="Proteomes" id="UP001359485">
    <property type="component" value="Unassembled WGS sequence"/>
</dbReference>